<keyword evidence="12 19" id="KW-0675">Receptor</keyword>
<dbReference type="PROSITE" id="PS52016">
    <property type="entry name" value="TONB_DEPENDENT_REC_3"/>
    <property type="match status" value="1"/>
</dbReference>
<feature type="domain" description="TonB-dependent receptor plug" evidence="18">
    <location>
        <begin position="99"/>
        <end position="200"/>
    </location>
</feature>
<dbReference type="Proteomes" id="UP000002705">
    <property type="component" value="Chromosome 1"/>
</dbReference>
<keyword evidence="13 14" id="KW-0998">Cell outer membrane</keyword>
<dbReference type="InterPro" id="IPR012910">
    <property type="entry name" value="Plug_dom"/>
</dbReference>
<keyword evidence="20" id="KW-1185">Reference proteome</keyword>
<accession>Q39KR9</accession>
<dbReference type="PROSITE" id="PS01156">
    <property type="entry name" value="TONB_DEPENDENT_REC_2"/>
    <property type="match status" value="1"/>
</dbReference>
<dbReference type="Gene3D" id="2.40.170.20">
    <property type="entry name" value="TonB-dependent receptor, beta-barrel domain"/>
    <property type="match status" value="1"/>
</dbReference>
<protein>
    <submittedName>
        <fullName evidence="19">TonB-dependent siderophore receptor</fullName>
    </submittedName>
</protein>
<evidence type="ECO:0000256" key="8">
    <source>
        <dbReference type="ARBA" id="ARBA00023004"/>
    </source>
</evidence>
<proteinExistence type="inferred from homology"/>
<dbReference type="InterPro" id="IPR039426">
    <property type="entry name" value="TonB-dep_rcpt-like"/>
</dbReference>
<dbReference type="PANTHER" id="PTHR32552">
    <property type="entry name" value="FERRICHROME IRON RECEPTOR-RELATED"/>
    <property type="match status" value="1"/>
</dbReference>
<dbReference type="PANTHER" id="PTHR32552:SF82">
    <property type="entry name" value="FCUA PROTEIN"/>
    <property type="match status" value="1"/>
</dbReference>
<evidence type="ECO:0000256" key="5">
    <source>
        <dbReference type="ARBA" id="ARBA00022496"/>
    </source>
</evidence>
<dbReference type="InterPro" id="IPR036942">
    <property type="entry name" value="Beta-barrel_TonB_sf"/>
</dbReference>
<dbReference type="InterPro" id="IPR010917">
    <property type="entry name" value="TonB_rcpt_CS"/>
</dbReference>
<keyword evidence="11 14" id="KW-0472">Membrane</keyword>
<evidence type="ECO:0000256" key="4">
    <source>
        <dbReference type="ARBA" id="ARBA00022452"/>
    </source>
</evidence>
<evidence type="ECO:0000256" key="14">
    <source>
        <dbReference type="PROSITE-ProRule" id="PRU01360"/>
    </source>
</evidence>
<organism evidence="19 20">
    <name type="scientific">Burkholderia lata (strain ATCC 17760 / DSM 23089 / LMG 22485 / NCIMB 9086 / R18194 / 383)</name>
    <dbReference type="NCBI Taxonomy" id="482957"/>
    <lineage>
        <taxon>Bacteria</taxon>
        <taxon>Pseudomonadati</taxon>
        <taxon>Pseudomonadota</taxon>
        <taxon>Betaproteobacteria</taxon>
        <taxon>Burkholderiales</taxon>
        <taxon>Burkholderiaceae</taxon>
        <taxon>Burkholderia</taxon>
        <taxon>Burkholderia cepacia complex</taxon>
    </lineage>
</organism>
<dbReference type="GO" id="GO:0015344">
    <property type="term" value="F:siderophore uptake transmembrane transporter activity"/>
    <property type="evidence" value="ECO:0007669"/>
    <property type="project" value="TreeGrafter"/>
</dbReference>
<keyword evidence="5" id="KW-0410">Iron transport</keyword>
<name>Q39KR9_BURL3</name>
<dbReference type="KEGG" id="bur:Bcep18194_A3345"/>
<dbReference type="InterPro" id="IPR010105">
    <property type="entry name" value="TonB_sidphr_rcpt"/>
</dbReference>
<dbReference type="SUPFAM" id="SSF56935">
    <property type="entry name" value="Porins"/>
    <property type="match status" value="1"/>
</dbReference>
<dbReference type="InterPro" id="IPR037066">
    <property type="entry name" value="Plug_dom_sf"/>
</dbReference>
<dbReference type="NCBIfam" id="TIGR01783">
    <property type="entry name" value="TonB-siderophor"/>
    <property type="match status" value="1"/>
</dbReference>
<dbReference type="HOGENOM" id="CLU_008287_22_1_4"/>
<evidence type="ECO:0000259" key="18">
    <source>
        <dbReference type="Pfam" id="PF07715"/>
    </source>
</evidence>
<evidence type="ECO:0000256" key="3">
    <source>
        <dbReference type="ARBA" id="ARBA00022448"/>
    </source>
</evidence>
<comment type="similarity">
    <text evidence="2 14 16">Belongs to the TonB-dependent receptor family.</text>
</comment>
<dbReference type="CDD" id="cd01347">
    <property type="entry name" value="ligand_gated_channel"/>
    <property type="match status" value="1"/>
</dbReference>
<gene>
    <name evidence="19" type="ordered locus">Bcep18194_A3345</name>
</gene>
<dbReference type="PATRIC" id="fig|482957.22.peg.181"/>
<keyword evidence="8" id="KW-0408">Iron</keyword>
<evidence type="ECO:0000256" key="12">
    <source>
        <dbReference type="ARBA" id="ARBA00023170"/>
    </source>
</evidence>
<evidence type="ECO:0000256" key="7">
    <source>
        <dbReference type="ARBA" id="ARBA00022729"/>
    </source>
</evidence>
<sequence length="738" mass="80638">MELLRVRRVLIRCATFYRNANDSYLHFYLSAMTVSLARPPVRPRRVAAALACVAASLAHADDSPGGATALPAINVTAAHDSPQHLTDTISTGALGTRRQLDTPFSTTIVTSEELEARQPYKLGDVFANDASVSDNSGAYSAWASYMTVRGMQLDWQNGFKIDGLPFVTYGITMPYEQLDRVELLKGLGGFLYGFVTPGGVVNYVTKQPGAEPVRSVDVGYRSTSVWTEHVDLGQRFGPNGMFGARLNATHEEGKTYNDGNIRRDSVSLALQANLTRDLSVTFGALYQDRRTTGQTPSIFTGSYPGGVLPATISGGTTNLGGKDQYLNTNLQLYTAGLQYQLAPDWQLDVAYSYSKATRRRNESTLTLQDAAGNYTDSRYVGMEDHRFSQWRAMVEGKVRTGPFSHQIVLGASWQKQANDYSANSVFVPLGAGNLYAPNPYRYDSPHGFVQYRTSEIVQKSLFASDTVQLTERWSVLAGVRYMNYEQRSFQASGVEDPGYRQNGVVTPTFAVMFKLAPTTTAYASYAESLEPGSRVNDVYANAGQVLKPLRSKQYELGIKSEHARWSATAALFRIERSAEYANAANVYVQDGESIIQGIEFGARAKFGARWTAGVDAMLLDAWYANGIGNNGNRVAGAPRFVLAGDIGYAVPGVPGLTLGVDAKFTGATPLRAAGGLDAPGFLVVNAGARYLTRVGRHDVTLRASIDNVLNRRYWEYQYADYVKPGDPRTVSLSAKIDF</sequence>
<reference evidence="19" key="1">
    <citation type="submission" date="2009-01" db="EMBL/GenBank/DDBJ databases">
        <title>Complete sequence of chromosome 1 of Burkholderia sp. 383.</title>
        <authorList>
            <consortium name="US DOE Joint Genome Institute"/>
            <person name="Copeland A."/>
            <person name="Lucas S."/>
            <person name="Lapidus A."/>
            <person name="Barry K."/>
            <person name="Detter J.C."/>
            <person name="Glavina T."/>
            <person name="Hammon N."/>
            <person name="Israni S."/>
            <person name="Pitluck S."/>
            <person name="Chain P."/>
            <person name="Malfatti S."/>
            <person name="Shin M."/>
            <person name="Vergez L."/>
            <person name="Schmutz J."/>
            <person name="Larimer F."/>
            <person name="Land M."/>
            <person name="Kyrpides N."/>
            <person name="Lykidis A."/>
            <person name="Richardson P."/>
        </authorList>
    </citation>
    <scope>NUCLEOTIDE SEQUENCE</scope>
    <source>
        <strain evidence="19">383</strain>
    </source>
</reference>
<evidence type="ECO:0000259" key="17">
    <source>
        <dbReference type="Pfam" id="PF00593"/>
    </source>
</evidence>
<evidence type="ECO:0000313" key="20">
    <source>
        <dbReference type="Proteomes" id="UP000002705"/>
    </source>
</evidence>
<evidence type="ECO:0000256" key="15">
    <source>
        <dbReference type="PROSITE-ProRule" id="PRU10144"/>
    </source>
</evidence>
<comment type="subcellular location">
    <subcellularLocation>
        <location evidence="1 14">Cell outer membrane</location>
        <topology evidence="1 14">Multi-pass membrane protein</topology>
    </subcellularLocation>
</comment>
<dbReference type="GO" id="GO:0038023">
    <property type="term" value="F:signaling receptor activity"/>
    <property type="evidence" value="ECO:0007669"/>
    <property type="project" value="InterPro"/>
</dbReference>
<keyword evidence="3 14" id="KW-0813">Transport</keyword>
<dbReference type="InterPro" id="IPR000531">
    <property type="entry name" value="Beta-barrel_TonB"/>
</dbReference>
<dbReference type="EMBL" id="CP000151">
    <property type="protein sequence ID" value="ABB06947.1"/>
    <property type="molecule type" value="Genomic_DNA"/>
</dbReference>
<keyword evidence="4 14" id="KW-1134">Transmembrane beta strand</keyword>
<dbReference type="Gene3D" id="2.170.130.10">
    <property type="entry name" value="TonB-dependent receptor, plug domain"/>
    <property type="match status" value="1"/>
</dbReference>
<evidence type="ECO:0000256" key="10">
    <source>
        <dbReference type="ARBA" id="ARBA00023077"/>
    </source>
</evidence>
<evidence type="ECO:0000256" key="9">
    <source>
        <dbReference type="ARBA" id="ARBA00023065"/>
    </source>
</evidence>
<keyword evidence="7" id="KW-0732">Signal</keyword>
<feature type="short sequence motif" description="TonB C-terminal box" evidence="15">
    <location>
        <begin position="721"/>
        <end position="738"/>
    </location>
</feature>
<keyword evidence="6 14" id="KW-0812">Transmembrane</keyword>
<dbReference type="GO" id="GO:0009279">
    <property type="term" value="C:cell outer membrane"/>
    <property type="evidence" value="ECO:0007669"/>
    <property type="project" value="UniProtKB-SubCell"/>
</dbReference>
<evidence type="ECO:0000256" key="16">
    <source>
        <dbReference type="RuleBase" id="RU003357"/>
    </source>
</evidence>
<dbReference type="GO" id="GO:0015891">
    <property type="term" value="P:siderophore transport"/>
    <property type="evidence" value="ECO:0007669"/>
    <property type="project" value="InterPro"/>
</dbReference>
<evidence type="ECO:0000256" key="11">
    <source>
        <dbReference type="ARBA" id="ARBA00023136"/>
    </source>
</evidence>
<evidence type="ECO:0000256" key="1">
    <source>
        <dbReference type="ARBA" id="ARBA00004571"/>
    </source>
</evidence>
<dbReference type="Pfam" id="PF00593">
    <property type="entry name" value="TonB_dep_Rec_b-barrel"/>
    <property type="match status" value="1"/>
</dbReference>
<keyword evidence="9" id="KW-0406">Ion transport</keyword>
<evidence type="ECO:0000256" key="13">
    <source>
        <dbReference type="ARBA" id="ARBA00023237"/>
    </source>
</evidence>
<evidence type="ECO:0000256" key="2">
    <source>
        <dbReference type="ARBA" id="ARBA00009810"/>
    </source>
</evidence>
<dbReference type="Pfam" id="PF07715">
    <property type="entry name" value="Plug"/>
    <property type="match status" value="1"/>
</dbReference>
<evidence type="ECO:0000313" key="19">
    <source>
        <dbReference type="EMBL" id="ABB06947.1"/>
    </source>
</evidence>
<evidence type="ECO:0000256" key="6">
    <source>
        <dbReference type="ARBA" id="ARBA00022692"/>
    </source>
</evidence>
<dbReference type="AlphaFoldDB" id="Q39KR9"/>
<feature type="domain" description="TonB-dependent receptor-like beta-barrel" evidence="17">
    <location>
        <begin position="297"/>
        <end position="708"/>
    </location>
</feature>
<keyword evidence="10 16" id="KW-0798">TonB box</keyword>